<dbReference type="PANTHER" id="PTHR34217:SF1">
    <property type="entry name" value="CARBOXYPEPTIDASE 1"/>
    <property type="match status" value="1"/>
</dbReference>
<dbReference type="PROSITE" id="PS52034">
    <property type="entry name" value="PEPTIDASE_M32"/>
    <property type="match status" value="1"/>
</dbReference>
<evidence type="ECO:0000256" key="1">
    <source>
        <dbReference type="PIRNR" id="PIRNR006615"/>
    </source>
</evidence>
<dbReference type="EMBL" id="MQWB01000001">
    <property type="protein sequence ID" value="OZC02663.1"/>
    <property type="molecule type" value="Genomic_DNA"/>
</dbReference>
<keyword evidence="1" id="KW-0482">Metalloprotease</keyword>
<dbReference type="PRINTS" id="PR00998">
    <property type="entry name" value="CRBOXYPTASET"/>
</dbReference>
<keyword evidence="1 2" id="KW-0479">Metal-binding</keyword>
<dbReference type="InterPro" id="IPR001333">
    <property type="entry name" value="Peptidase_M32_Taq"/>
</dbReference>
<dbReference type="PIRSF" id="PIRSF006615">
    <property type="entry name" value="Zn_crbxpep_Taq"/>
    <property type="match status" value="1"/>
</dbReference>
<comment type="similarity">
    <text evidence="1">Belongs to the peptidase M32 family.</text>
</comment>
<dbReference type="SUPFAM" id="SSF55486">
    <property type="entry name" value="Metalloproteases ('zincins'), catalytic domain"/>
    <property type="match status" value="1"/>
</dbReference>
<proteinExistence type="inferred from homology"/>
<dbReference type="Pfam" id="PF02074">
    <property type="entry name" value="Peptidase_M32"/>
    <property type="match status" value="1"/>
</dbReference>
<feature type="binding site" evidence="2">
    <location>
        <position position="268"/>
    </location>
    <ligand>
        <name>Zn(2+)</name>
        <dbReference type="ChEBI" id="CHEBI:29105"/>
        <note>catalytic</note>
    </ligand>
</feature>
<dbReference type="GO" id="GO:0046872">
    <property type="term" value="F:metal ion binding"/>
    <property type="evidence" value="ECO:0007669"/>
    <property type="project" value="UniProtKB-KW"/>
</dbReference>
<dbReference type="GO" id="GO:0006508">
    <property type="term" value="P:proteolysis"/>
    <property type="evidence" value="ECO:0007669"/>
    <property type="project" value="UniProtKB-UniRule"/>
</dbReference>
<keyword evidence="1" id="KW-0645">Protease</keyword>
<dbReference type="PANTHER" id="PTHR34217">
    <property type="entry name" value="METAL-DEPENDENT CARBOXYPEPTIDASE"/>
    <property type="match status" value="1"/>
</dbReference>
<organism evidence="4 5">
    <name type="scientific">Rubricoccus marinus</name>
    <dbReference type="NCBI Taxonomy" id="716817"/>
    <lineage>
        <taxon>Bacteria</taxon>
        <taxon>Pseudomonadati</taxon>
        <taxon>Rhodothermota</taxon>
        <taxon>Rhodothermia</taxon>
        <taxon>Rhodothermales</taxon>
        <taxon>Rubricoccaceae</taxon>
        <taxon>Rubricoccus</taxon>
    </lineage>
</organism>
<feature type="active site" description="Proton donor/acceptor" evidence="3">
    <location>
        <position position="269"/>
    </location>
</feature>
<sequence>MDALRSHLATIQDLRHTAAVLEWDQETHMPEGSAEGRTHQISTVRRLAHELFASGETAQLLDSANARGELDEALILVTRRDLARATRLPADLVAEMAEATSRAKGVWAEARVQSDWSHFAPHLQRILDLSIQKADLLRPVLQEERGPDYTPEPADARYDALLDEYEHGASTADVAEVFRALRAELVPLVEHAASRPPVHDEPLYRYVPEGVQWELGLEVAQQFGYDFARGRQDLSAHPFTTSFGIDDVRITTRVDPNFFPTALYGTLHEAGHALYEQGIDPALARTPLADGTSLGIHESQSRLWENQVGRSRPFWRRHFADFQDRIGTWMDLTADDLWRATNRVQPSLIRVEADEITYHLHVLLRFTLEREMIAGRLDVADVPEAWNTGMQSLLGVTPETAGDGCLQDIHWSLGAIGYFPTYTLGTLISAQLWDAMAQDLGDMEAIIASGEYGAILGWLREHVHRFGRARSGAQILRDATGSDLDPGPWLDYARKKVHAVYGVDGDSWASSLDAMDG</sequence>
<accession>A0A259TY18</accession>
<feature type="binding site" evidence="2">
    <location>
        <position position="272"/>
    </location>
    <ligand>
        <name>Zn(2+)</name>
        <dbReference type="ChEBI" id="CHEBI:29105"/>
        <note>catalytic</note>
    </ligand>
</feature>
<evidence type="ECO:0000256" key="3">
    <source>
        <dbReference type="PIRSR" id="PIRSR006615-2"/>
    </source>
</evidence>
<evidence type="ECO:0000313" key="4">
    <source>
        <dbReference type="EMBL" id="OZC02663.1"/>
    </source>
</evidence>
<comment type="catalytic activity">
    <reaction evidence="1">
        <text>Release of a C-terminal amino acid with broad specificity, except for -Pro.</text>
        <dbReference type="EC" id="3.4.17.19"/>
    </reaction>
</comment>
<dbReference type="AlphaFoldDB" id="A0A259TY18"/>
<keyword evidence="1" id="KW-0121">Carboxypeptidase</keyword>
<dbReference type="EC" id="3.4.17.19" evidence="1"/>
<dbReference type="RefSeq" id="WP_094547128.1">
    <property type="nucleotide sequence ID" value="NZ_MQWB01000001.1"/>
</dbReference>
<protein>
    <recommendedName>
        <fullName evidence="1">Metal-dependent carboxypeptidase</fullName>
        <ecNumber evidence="1">3.4.17.19</ecNumber>
    </recommendedName>
</protein>
<evidence type="ECO:0000256" key="2">
    <source>
        <dbReference type="PIRSR" id="PIRSR006615-1"/>
    </source>
</evidence>
<dbReference type="OrthoDB" id="9772308at2"/>
<evidence type="ECO:0000313" key="5">
    <source>
        <dbReference type="Proteomes" id="UP000216446"/>
    </source>
</evidence>
<dbReference type="Proteomes" id="UP000216446">
    <property type="component" value="Unassembled WGS sequence"/>
</dbReference>
<comment type="function">
    <text evidence="1">Broad specificity carboxypetidase that releases amino acids sequentially from the C-terminus, including neutral, aromatic, polar and basic residues.</text>
</comment>
<gene>
    <name evidence="4" type="ORF">BSZ36_06545</name>
</gene>
<feature type="binding site" evidence="2">
    <location>
        <position position="298"/>
    </location>
    <ligand>
        <name>Zn(2+)</name>
        <dbReference type="ChEBI" id="CHEBI:29105"/>
        <note>catalytic</note>
    </ligand>
</feature>
<name>A0A259TY18_9BACT</name>
<dbReference type="CDD" id="cd06460">
    <property type="entry name" value="M32_Taq"/>
    <property type="match status" value="1"/>
</dbReference>
<comment type="caution">
    <text evidence="4">The sequence shown here is derived from an EMBL/GenBank/DDBJ whole genome shotgun (WGS) entry which is preliminary data.</text>
</comment>
<keyword evidence="2" id="KW-0862">Zinc</keyword>
<comment type="cofactor">
    <cofactor evidence="2">
        <name>Zn(2+)</name>
        <dbReference type="ChEBI" id="CHEBI:29105"/>
    </cofactor>
    <text evidence="2">Binds 1 zinc ion per subunit.</text>
</comment>
<keyword evidence="1" id="KW-0378">Hydrolase</keyword>
<dbReference type="GO" id="GO:0004181">
    <property type="term" value="F:metallocarboxypeptidase activity"/>
    <property type="evidence" value="ECO:0007669"/>
    <property type="project" value="UniProtKB-UniRule"/>
</dbReference>
<reference evidence="4 5" key="1">
    <citation type="submission" date="2016-11" db="EMBL/GenBank/DDBJ databases">
        <title>Study of marine rhodopsin-containing bacteria.</title>
        <authorList>
            <person name="Yoshizawa S."/>
            <person name="Kumagai Y."/>
            <person name="Kogure K."/>
        </authorList>
    </citation>
    <scope>NUCLEOTIDE SEQUENCE [LARGE SCALE GENOMIC DNA]</scope>
    <source>
        <strain evidence="4 5">SG-29</strain>
    </source>
</reference>
<keyword evidence="5" id="KW-1185">Reference proteome</keyword>
<dbReference type="InParanoid" id="A0A259TY18"/>
<dbReference type="Gene3D" id="1.10.1370.30">
    <property type="match status" value="1"/>
</dbReference>